<comment type="caution">
    <text evidence="2">The sequence shown here is derived from an EMBL/GenBank/DDBJ whole genome shotgun (WGS) entry which is preliminary data.</text>
</comment>
<evidence type="ECO:0000313" key="2">
    <source>
        <dbReference type="EMBL" id="MFD2057171.1"/>
    </source>
</evidence>
<dbReference type="EMBL" id="JBHUGY010000053">
    <property type="protein sequence ID" value="MFD2057171.1"/>
    <property type="molecule type" value="Genomic_DNA"/>
</dbReference>
<evidence type="ECO:0000256" key="1">
    <source>
        <dbReference type="SAM" id="Phobius"/>
    </source>
</evidence>
<gene>
    <name evidence="2" type="ORF">ACFSQT_30050</name>
</gene>
<name>A0ABW4WKS8_9HYPH</name>
<organism evidence="2 3">
    <name type="scientific">Mesorhizobium calcicola</name>
    <dbReference type="NCBI Taxonomy" id="1300310"/>
    <lineage>
        <taxon>Bacteria</taxon>
        <taxon>Pseudomonadati</taxon>
        <taxon>Pseudomonadota</taxon>
        <taxon>Alphaproteobacteria</taxon>
        <taxon>Hyphomicrobiales</taxon>
        <taxon>Phyllobacteriaceae</taxon>
        <taxon>Mesorhizobium</taxon>
    </lineage>
</organism>
<keyword evidence="1" id="KW-0812">Transmembrane</keyword>
<proteinExistence type="predicted"/>
<accession>A0ABW4WKS8</accession>
<keyword evidence="1" id="KW-1133">Transmembrane helix</keyword>
<sequence>HASQGSPKVDNEGEATPPPFPTISTFLGIAAVMIVIWLLVYGPPFSASDRSLPSNNSEAGAPNEPLKIREHHGCQHPLARHRRGLQKLNPRTLIRNPVMFVVAVVSALTTARCSSGI</sequence>
<feature type="transmembrane region" description="Helical" evidence="1">
    <location>
        <begin position="20"/>
        <end position="41"/>
    </location>
</feature>
<reference evidence="3" key="1">
    <citation type="journal article" date="2019" name="Int. J. Syst. Evol. Microbiol.">
        <title>The Global Catalogue of Microorganisms (GCM) 10K type strain sequencing project: providing services to taxonomists for standard genome sequencing and annotation.</title>
        <authorList>
            <consortium name="The Broad Institute Genomics Platform"/>
            <consortium name="The Broad Institute Genome Sequencing Center for Infectious Disease"/>
            <person name="Wu L."/>
            <person name="Ma J."/>
        </authorList>
    </citation>
    <scope>NUCLEOTIDE SEQUENCE [LARGE SCALE GENOMIC DNA]</scope>
    <source>
        <strain evidence="3">CGMCC 1.16226</strain>
    </source>
</reference>
<protein>
    <submittedName>
        <fullName evidence="2">Uncharacterized protein</fullName>
    </submittedName>
</protein>
<keyword evidence="3" id="KW-1185">Reference proteome</keyword>
<keyword evidence="1" id="KW-0472">Membrane</keyword>
<dbReference type="RefSeq" id="WP_379024962.1">
    <property type="nucleotide sequence ID" value="NZ_JBHUGY010000053.1"/>
</dbReference>
<evidence type="ECO:0000313" key="3">
    <source>
        <dbReference type="Proteomes" id="UP001597349"/>
    </source>
</evidence>
<feature type="non-terminal residue" evidence="2">
    <location>
        <position position="1"/>
    </location>
</feature>
<dbReference type="Proteomes" id="UP001597349">
    <property type="component" value="Unassembled WGS sequence"/>
</dbReference>